<evidence type="ECO:0000256" key="13">
    <source>
        <dbReference type="PROSITE-ProRule" id="PRU10141"/>
    </source>
</evidence>
<feature type="domain" description="Protein kinase" evidence="15">
    <location>
        <begin position="26"/>
        <end position="332"/>
    </location>
</feature>
<evidence type="ECO:0000256" key="3">
    <source>
        <dbReference type="ARBA" id="ARBA00012513"/>
    </source>
</evidence>
<dbReference type="CDD" id="cd12122">
    <property type="entry name" value="AMPKA_C"/>
    <property type="match status" value="1"/>
</dbReference>
<evidence type="ECO:0000256" key="14">
    <source>
        <dbReference type="SAM" id="MobiDB-lite"/>
    </source>
</evidence>
<dbReference type="InterPro" id="IPR017441">
    <property type="entry name" value="Protein_kinase_ATP_BS"/>
</dbReference>
<comment type="similarity">
    <text evidence="2">Belongs to the protein kinase superfamily. CAMK Ser/Thr protein kinase family. SNF1 subfamily.</text>
</comment>
<dbReference type="SMART" id="SM00220">
    <property type="entry name" value="S_TKc"/>
    <property type="match status" value="1"/>
</dbReference>
<dbReference type="EC" id="2.7.11.1" evidence="3"/>
<evidence type="ECO:0000313" key="16">
    <source>
        <dbReference type="EMBL" id="CAE6464469.1"/>
    </source>
</evidence>
<protein>
    <recommendedName>
        <fullName evidence="3">non-specific serine/threonine protein kinase</fullName>
        <ecNumber evidence="3">2.7.11.1</ecNumber>
    </recommendedName>
</protein>
<keyword evidence="9" id="KW-0539">Nucleus</keyword>
<dbReference type="PROSITE" id="PS00107">
    <property type="entry name" value="PROTEIN_KINASE_ATP"/>
    <property type="match status" value="1"/>
</dbReference>
<dbReference type="Gene3D" id="3.30.310.80">
    <property type="entry name" value="Kinase associated domain 1, KA1"/>
    <property type="match status" value="1"/>
</dbReference>
<dbReference type="GO" id="GO:0005737">
    <property type="term" value="C:cytoplasm"/>
    <property type="evidence" value="ECO:0007669"/>
    <property type="project" value="TreeGrafter"/>
</dbReference>
<keyword evidence="7" id="KW-0418">Kinase</keyword>
<dbReference type="PROSITE" id="PS00108">
    <property type="entry name" value="PROTEIN_KINASE_ST"/>
    <property type="match status" value="1"/>
</dbReference>
<evidence type="ECO:0000256" key="2">
    <source>
        <dbReference type="ARBA" id="ARBA00006234"/>
    </source>
</evidence>
<reference evidence="16" key="1">
    <citation type="submission" date="2021-01" db="EMBL/GenBank/DDBJ databases">
        <authorList>
            <person name="Kaushik A."/>
        </authorList>
    </citation>
    <scope>NUCLEOTIDE SEQUENCE</scope>
    <source>
        <strain evidence="16">AG4-RS23</strain>
    </source>
</reference>
<keyword evidence="8 13" id="KW-0067">ATP-binding</keyword>
<dbReference type="AlphaFoldDB" id="A0A8H3GSW5"/>
<dbReference type="PANTHER" id="PTHR24346">
    <property type="entry name" value="MAP/MICROTUBULE AFFINITY-REGULATING KINASE"/>
    <property type="match status" value="1"/>
</dbReference>
<dbReference type="GO" id="GO:0005524">
    <property type="term" value="F:ATP binding"/>
    <property type="evidence" value="ECO:0007669"/>
    <property type="project" value="UniProtKB-UniRule"/>
</dbReference>
<dbReference type="EMBL" id="CAJMWY010001321">
    <property type="protein sequence ID" value="CAE6464469.1"/>
    <property type="molecule type" value="Genomic_DNA"/>
</dbReference>
<dbReference type="SUPFAM" id="SSF103243">
    <property type="entry name" value="KA1-like"/>
    <property type="match status" value="1"/>
</dbReference>
<evidence type="ECO:0000256" key="11">
    <source>
        <dbReference type="ARBA" id="ARBA00047899"/>
    </source>
</evidence>
<dbReference type="FunFam" id="1.10.510.10:FF:000407">
    <property type="entry name" value="Non-specific serine/threonine protein kinase"/>
    <property type="match status" value="1"/>
</dbReference>
<dbReference type="GO" id="GO:0005634">
    <property type="term" value="C:nucleus"/>
    <property type="evidence" value="ECO:0007669"/>
    <property type="project" value="UniProtKB-SubCell"/>
</dbReference>
<dbReference type="CDD" id="cd14334">
    <property type="entry name" value="UBA_SNF1_fungi"/>
    <property type="match status" value="1"/>
</dbReference>
<dbReference type="Gene3D" id="3.30.200.20">
    <property type="entry name" value="Phosphorylase Kinase, domain 1"/>
    <property type="match status" value="1"/>
</dbReference>
<evidence type="ECO:0000256" key="7">
    <source>
        <dbReference type="ARBA" id="ARBA00022777"/>
    </source>
</evidence>
<name>A0A8H3GSW5_9AGAM</name>
<proteinExistence type="inferred from homology"/>
<dbReference type="InterPro" id="IPR032270">
    <property type="entry name" value="AMPK_C"/>
</dbReference>
<feature type="region of interest" description="Disordered" evidence="14">
    <location>
        <begin position="516"/>
        <end position="576"/>
    </location>
</feature>
<feature type="compositionally biased region" description="Polar residues" evidence="14">
    <location>
        <begin position="768"/>
        <end position="780"/>
    </location>
</feature>
<gene>
    <name evidence="16" type="ORF">RDB_LOCUS72794</name>
</gene>
<evidence type="ECO:0000256" key="9">
    <source>
        <dbReference type="ARBA" id="ARBA00023242"/>
    </source>
</evidence>
<keyword evidence="10" id="KW-0119">Carbohydrate metabolism</keyword>
<organism evidence="16 17">
    <name type="scientific">Rhizoctonia solani</name>
    <dbReference type="NCBI Taxonomy" id="456999"/>
    <lineage>
        <taxon>Eukaryota</taxon>
        <taxon>Fungi</taxon>
        <taxon>Dikarya</taxon>
        <taxon>Basidiomycota</taxon>
        <taxon>Agaricomycotina</taxon>
        <taxon>Agaricomycetes</taxon>
        <taxon>Cantharellales</taxon>
        <taxon>Ceratobasidiaceae</taxon>
        <taxon>Rhizoctonia</taxon>
    </lineage>
</organism>
<dbReference type="Gene3D" id="1.10.510.10">
    <property type="entry name" value="Transferase(Phosphotransferase) domain 1"/>
    <property type="match status" value="1"/>
</dbReference>
<dbReference type="PROSITE" id="PS50011">
    <property type="entry name" value="PROTEIN_KINASE_DOM"/>
    <property type="match status" value="1"/>
</dbReference>
<evidence type="ECO:0000256" key="10">
    <source>
        <dbReference type="ARBA" id="ARBA00023277"/>
    </source>
</evidence>
<feature type="region of interest" description="Disordered" evidence="14">
    <location>
        <begin position="623"/>
        <end position="663"/>
    </location>
</feature>
<dbReference type="InterPro" id="IPR011009">
    <property type="entry name" value="Kinase-like_dom_sf"/>
</dbReference>
<dbReference type="InterPro" id="IPR028375">
    <property type="entry name" value="KA1/Ssp2_C"/>
</dbReference>
<dbReference type="InterPro" id="IPR000719">
    <property type="entry name" value="Prot_kinase_dom"/>
</dbReference>
<comment type="subcellular location">
    <subcellularLocation>
        <location evidence="1">Nucleus</location>
    </subcellularLocation>
</comment>
<feature type="compositionally biased region" description="Low complexity" evidence="14">
    <location>
        <begin position="543"/>
        <end position="562"/>
    </location>
</feature>
<evidence type="ECO:0000256" key="1">
    <source>
        <dbReference type="ARBA" id="ARBA00004123"/>
    </source>
</evidence>
<evidence type="ECO:0000313" key="17">
    <source>
        <dbReference type="Proteomes" id="UP000663861"/>
    </source>
</evidence>
<dbReference type="InterPro" id="IPR008271">
    <property type="entry name" value="Ser/Thr_kinase_AS"/>
</dbReference>
<feature type="region of interest" description="Disordered" evidence="14">
    <location>
        <begin position="351"/>
        <end position="430"/>
    </location>
</feature>
<evidence type="ECO:0000259" key="15">
    <source>
        <dbReference type="PROSITE" id="PS50011"/>
    </source>
</evidence>
<feature type="compositionally biased region" description="Polar residues" evidence="14">
    <location>
        <begin position="563"/>
        <end position="572"/>
    </location>
</feature>
<feature type="compositionally biased region" description="Low complexity" evidence="14">
    <location>
        <begin position="402"/>
        <end position="412"/>
    </location>
</feature>
<feature type="binding site" evidence="13">
    <location>
        <position position="55"/>
    </location>
    <ligand>
        <name>ATP</name>
        <dbReference type="ChEBI" id="CHEBI:30616"/>
    </ligand>
</feature>
<evidence type="ECO:0000256" key="8">
    <source>
        <dbReference type="ARBA" id="ARBA00022840"/>
    </source>
</evidence>
<comment type="catalytic activity">
    <reaction evidence="12">
        <text>L-seryl-[protein] + ATP = O-phospho-L-seryl-[protein] + ADP + H(+)</text>
        <dbReference type="Rhea" id="RHEA:17989"/>
        <dbReference type="Rhea" id="RHEA-COMP:9863"/>
        <dbReference type="Rhea" id="RHEA-COMP:11604"/>
        <dbReference type="ChEBI" id="CHEBI:15378"/>
        <dbReference type="ChEBI" id="CHEBI:29999"/>
        <dbReference type="ChEBI" id="CHEBI:30616"/>
        <dbReference type="ChEBI" id="CHEBI:83421"/>
        <dbReference type="ChEBI" id="CHEBI:456216"/>
        <dbReference type="EC" id="2.7.11.1"/>
    </reaction>
</comment>
<evidence type="ECO:0000256" key="12">
    <source>
        <dbReference type="ARBA" id="ARBA00048679"/>
    </source>
</evidence>
<dbReference type="SUPFAM" id="SSF56112">
    <property type="entry name" value="Protein kinase-like (PK-like)"/>
    <property type="match status" value="2"/>
</dbReference>
<dbReference type="Pfam" id="PF16579">
    <property type="entry name" value="AdenylateSensor"/>
    <property type="match status" value="1"/>
</dbReference>
<evidence type="ECO:0000256" key="4">
    <source>
        <dbReference type="ARBA" id="ARBA00022527"/>
    </source>
</evidence>
<evidence type="ECO:0000256" key="5">
    <source>
        <dbReference type="ARBA" id="ARBA00022679"/>
    </source>
</evidence>
<keyword evidence="5" id="KW-0808">Transferase</keyword>
<dbReference type="Proteomes" id="UP000663861">
    <property type="component" value="Unassembled WGS sequence"/>
</dbReference>
<comment type="catalytic activity">
    <reaction evidence="11">
        <text>L-threonyl-[protein] + ATP = O-phospho-L-threonyl-[protein] + ADP + H(+)</text>
        <dbReference type="Rhea" id="RHEA:46608"/>
        <dbReference type="Rhea" id="RHEA-COMP:11060"/>
        <dbReference type="Rhea" id="RHEA-COMP:11605"/>
        <dbReference type="ChEBI" id="CHEBI:15378"/>
        <dbReference type="ChEBI" id="CHEBI:30013"/>
        <dbReference type="ChEBI" id="CHEBI:30616"/>
        <dbReference type="ChEBI" id="CHEBI:61977"/>
        <dbReference type="ChEBI" id="CHEBI:456216"/>
        <dbReference type="EC" id="2.7.11.1"/>
    </reaction>
</comment>
<dbReference type="InterPro" id="IPR013896">
    <property type="entry name" value="SNF1_UBA"/>
</dbReference>
<sequence>MAPTAEPHTDFMAHIASLPQGHLGEYSIIKDIGEGTFGKVKLAVHTLTQAKVALKFISKERINALNMRTRVGREVSYLRLLRHPHIIKLQVPADIVMVIEYAETRVGREVSYLRLLRHPHIIKLQVPAGYEIITTPTDIVMVIEYAEGELFNFIVENGQYAEGELFNFIVENGRMSEAAARGFFQQMMCAIDYSHRLKVVHRDLKPENVLLDGQNNVKIADFGLSNVMTDGDFLKTSCGSPNYAAPEVIGGKLYAGPEIDVWSCGVILYVMLCGRLPFEDEHVPALFRKITEGIYHLPNYLSRDAQELIRGMLAVDPVKRLTVPEILTVPWVATGLPRYLQPKRPVTPGMGTLHPAYPHHPGIIGRGASGSTNGSAYPSNGTTPAVSSSGSEHSSRNGGGVTPASSVVTPVSEQPQVNPHMLGTLSSLVNGNSNGNGNGVIAGTGSDQATPLAGLSSLRFIKGLGRIDEEIVCELADRCNVSPEEIKLALLREDDNAVKVAYMLAKDSTRVGLCLDDDDEGDSPRHPVQESEIFWSPNYKPSQAPTPATPATPATPVTPQPTNGSGPISPQQAGMRPITDYDFEDDADEFDTDEEDFDEEEWHNQNASHFTVLDTSLPPGHDARAATNGTQPSMSYHRERGHRHRTHTNGQKSKSPRWHFGIRSRSPPMEVMLEIYQTLKTLGMEWREKPGLNIIGRPEDEGAPGKDGKDIYYVETRCRIRDVVVRMDLQLYQVDPLNYLVDFRNLGCHHASTDPNAPSKFTDATWPGTDSNSSAPRSPTLTEGAVLRADVCSPFLFLECACRLIVELAAG</sequence>
<dbReference type="GO" id="GO:0004674">
    <property type="term" value="F:protein serine/threonine kinase activity"/>
    <property type="evidence" value="ECO:0007669"/>
    <property type="project" value="UniProtKB-KW"/>
</dbReference>
<feature type="region of interest" description="Disordered" evidence="14">
    <location>
        <begin position="754"/>
        <end position="780"/>
    </location>
</feature>
<dbReference type="InterPro" id="IPR001245">
    <property type="entry name" value="Ser-Thr/Tyr_kinase_cat_dom"/>
</dbReference>
<keyword evidence="6 13" id="KW-0547">Nucleotide-binding</keyword>
<comment type="caution">
    <text evidence="16">The sequence shown here is derived from an EMBL/GenBank/DDBJ whole genome shotgun (WGS) entry which is preliminary data.</text>
</comment>
<accession>A0A8H3GSW5</accession>
<dbReference type="Pfam" id="PF00069">
    <property type="entry name" value="Pkinase"/>
    <property type="match status" value="1"/>
</dbReference>
<dbReference type="GO" id="GO:0035556">
    <property type="term" value="P:intracellular signal transduction"/>
    <property type="evidence" value="ECO:0007669"/>
    <property type="project" value="TreeGrafter"/>
</dbReference>
<dbReference type="Pfam" id="PF07714">
    <property type="entry name" value="PK_Tyr_Ser-Thr"/>
    <property type="match status" value="1"/>
</dbReference>
<dbReference type="PANTHER" id="PTHR24346:SF110">
    <property type="entry name" value="NON-SPECIFIC SERINE_THREONINE PROTEIN KINASE"/>
    <property type="match status" value="1"/>
</dbReference>
<evidence type="ECO:0000256" key="6">
    <source>
        <dbReference type="ARBA" id="ARBA00022741"/>
    </source>
</evidence>
<feature type="compositionally biased region" description="Polar residues" evidence="14">
    <location>
        <begin position="369"/>
        <end position="386"/>
    </location>
</feature>
<keyword evidence="4" id="KW-0723">Serine/threonine-protein kinase</keyword>